<dbReference type="SUPFAM" id="SSF46689">
    <property type="entry name" value="Homeodomain-like"/>
    <property type="match status" value="1"/>
</dbReference>
<evidence type="ECO:0000256" key="2">
    <source>
        <dbReference type="ARBA" id="ARBA00023163"/>
    </source>
</evidence>
<dbReference type="GO" id="GO:0003700">
    <property type="term" value="F:DNA-binding transcription factor activity"/>
    <property type="evidence" value="ECO:0007669"/>
    <property type="project" value="InterPro"/>
</dbReference>
<reference evidence="6 7" key="2">
    <citation type="journal article" date="2018" name="Plant J.">
        <title>The Physcomitrella patens chromosome-scale assembly reveals moss genome structure and evolution.</title>
        <authorList>
            <person name="Lang D."/>
            <person name="Ullrich K.K."/>
            <person name="Murat F."/>
            <person name="Fuchs J."/>
            <person name="Jenkins J."/>
            <person name="Haas F.B."/>
            <person name="Piednoel M."/>
            <person name="Gundlach H."/>
            <person name="Van Bel M."/>
            <person name="Meyberg R."/>
            <person name="Vives C."/>
            <person name="Morata J."/>
            <person name="Symeonidi A."/>
            <person name="Hiss M."/>
            <person name="Muchero W."/>
            <person name="Kamisugi Y."/>
            <person name="Saleh O."/>
            <person name="Blanc G."/>
            <person name="Decker E.L."/>
            <person name="van Gessel N."/>
            <person name="Grimwood J."/>
            <person name="Hayes R.D."/>
            <person name="Graham S.W."/>
            <person name="Gunter L.E."/>
            <person name="McDaniel S.F."/>
            <person name="Hoernstein S.N.W."/>
            <person name="Larsson A."/>
            <person name="Li F.W."/>
            <person name="Perroud P.F."/>
            <person name="Phillips J."/>
            <person name="Ranjan P."/>
            <person name="Rokshar D.S."/>
            <person name="Rothfels C.J."/>
            <person name="Schneider L."/>
            <person name="Shu S."/>
            <person name="Stevenson D.W."/>
            <person name="Thummler F."/>
            <person name="Tillich M."/>
            <person name="Villarreal Aguilar J.C."/>
            <person name="Widiez T."/>
            <person name="Wong G.K."/>
            <person name="Wymore A."/>
            <person name="Zhang Y."/>
            <person name="Zimmer A.D."/>
            <person name="Quatrano R.S."/>
            <person name="Mayer K.F.X."/>
            <person name="Goodstein D."/>
            <person name="Casacuberta J.M."/>
            <person name="Vandepoele K."/>
            <person name="Reski R."/>
            <person name="Cuming A.C."/>
            <person name="Tuskan G.A."/>
            <person name="Maumus F."/>
            <person name="Salse J."/>
            <person name="Schmutz J."/>
            <person name="Rensing S.A."/>
        </authorList>
    </citation>
    <scope>NUCLEOTIDE SEQUENCE [LARGE SCALE GENOMIC DNA]</scope>
    <source>
        <strain evidence="6 7">cv. Gransden 2004</strain>
    </source>
</reference>
<reference evidence="6 7" key="1">
    <citation type="journal article" date="2008" name="Science">
        <title>The Physcomitrella genome reveals evolutionary insights into the conquest of land by plants.</title>
        <authorList>
            <person name="Rensing S."/>
            <person name="Lang D."/>
            <person name="Zimmer A."/>
            <person name="Terry A."/>
            <person name="Salamov A."/>
            <person name="Shapiro H."/>
            <person name="Nishiyama T."/>
            <person name="Perroud P.-F."/>
            <person name="Lindquist E."/>
            <person name="Kamisugi Y."/>
            <person name="Tanahashi T."/>
            <person name="Sakakibara K."/>
            <person name="Fujita T."/>
            <person name="Oishi K."/>
            <person name="Shin-I T."/>
            <person name="Kuroki Y."/>
            <person name="Toyoda A."/>
            <person name="Suzuki Y."/>
            <person name="Hashimoto A."/>
            <person name="Yamaguchi K."/>
            <person name="Sugano A."/>
            <person name="Kohara Y."/>
            <person name="Fujiyama A."/>
            <person name="Anterola A."/>
            <person name="Aoki S."/>
            <person name="Ashton N."/>
            <person name="Barbazuk W.B."/>
            <person name="Barker E."/>
            <person name="Bennetzen J."/>
            <person name="Bezanilla M."/>
            <person name="Blankenship R."/>
            <person name="Cho S.H."/>
            <person name="Dutcher S."/>
            <person name="Estelle M."/>
            <person name="Fawcett J.A."/>
            <person name="Gundlach H."/>
            <person name="Hanada K."/>
            <person name="Heyl A."/>
            <person name="Hicks K.A."/>
            <person name="Hugh J."/>
            <person name="Lohr M."/>
            <person name="Mayer K."/>
            <person name="Melkozernov A."/>
            <person name="Murata T."/>
            <person name="Nelson D."/>
            <person name="Pils B."/>
            <person name="Prigge M."/>
            <person name="Reiss B."/>
            <person name="Renner T."/>
            <person name="Rombauts S."/>
            <person name="Rushton P."/>
            <person name="Sanderfoot A."/>
            <person name="Schween G."/>
            <person name="Shiu S.-H."/>
            <person name="Stueber K."/>
            <person name="Theodoulou F.L."/>
            <person name="Tu H."/>
            <person name="Van de Peer Y."/>
            <person name="Verrier P.J."/>
            <person name="Waters E."/>
            <person name="Wood A."/>
            <person name="Yang L."/>
            <person name="Cove D."/>
            <person name="Cuming A."/>
            <person name="Hasebe M."/>
            <person name="Lucas S."/>
            <person name="Mishler D.B."/>
            <person name="Reski R."/>
            <person name="Grigoriev I."/>
            <person name="Quatrano R.S."/>
            <person name="Boore J.L."/>
        </authorList>
    </citation>
    <scope>NUCLEOTIDE SEQUENCE [LARGE SCALE GENOMIC DNA]</scope>
    <source>
        <strain evidence="6 7">cv. Gransden 2004</strain>
    </source>
</reference>
<dbReference type="Proteomes" id="UP000006727">
    <property type="component" value="Chromosome 3"/>
</dbReference>
<reference evidence="6" key="3">
    <citation type="submission" date="2020-12" db="UniProtKB">
        <authorList>
            <consortium name="EnsemblPlants"/>
        </authorList>
    </citation>
    <scope>IDENTIFICATION</scope>
</reference>
<proteinExistence type="predicted"/>
<dbReference type="PROSITE" id="PS51294">
    <property type="entry name" value="HTH_MYB"/>
    <property type="match status" value="1"/>
</dbReference>
<keyword evidence="3" id="KW-0539">Nucleus</keyword>
<dbReference type="Gene3D" id="1.10.10.60">
    <property type="entry name" value="Homeodomain-like"/>
    <property type="match status" value="1"/>
</dbReference>
<dbReference type="Pfam" id="PF00249">
    <property type="entry name" value="Myb_DNA-binding"/>
    <property type="match status" value="1"/>
</dbReference>
<name>A0A7I4FN12_PHYPA</name>
<dbReference type="FunFam" id="1.10.10.60:FF:000002">
    <property type="entry name" value="Myb family transcription factor"/>
    <property type="match status" value="1"/>
</dbReference>
<dbReference type="PANTHER" id="PTHR31499:SF43">
    <property type="entry name" value="MYB FAMILY TRANSCRIPTION FACTOR APL"/>
    <property type="match status" value="1"/>
</dbReference>
<feature type="region of interest" description="Disordered" evidence="4">
    <location>
        <begin position="380"/>
        <end position="432"/>
    </location>
</feature>
<dbReference type="InterPro" id="IPR046955">
    <property type="entry name" value="PHR1-like"/>
</dbReference>
<dbReference type="NCBIfam" id="TIGR01557">
    <property type="entry name" value="myb_SHAQKYF"/>
    <property type="match status" value="1"/>
</dbReference>
<dbReference type="OrthoDB" id="551907at2759"/>
<dbReference type="EnsemblPlants" id="Pp3c3_34900V3.3">
    <property type="protein sequence ID" value="Pp3c3_34900V3.3"/>
    <property type="gene ID" value="Pp3c3_34900"/>
</dbReference>
<keyword evidence="2" id="KW-0804">Transcription</keyword>
<gene>
    <name evidence="6" type="primary">LOC112279436</name>
</gene>
<dbReference type="PANTHER" id="PTHR31499">
    <property type="entry name" value="MYB FAMILY TRANSCRIPTION FACTOR PHL11"/>
    <property type="match status" value="1"/>
</dbReference>
<dbReference type="Gramene" id="Pp3c3_34900V3.3">
    <property type="protein sequence ID" value="Pp3c3_34900V3.3"/>
    <property type="gene ID" value="Pp3c3_34900"/>
</dbReference>
<evidence type="ECO:0000313" key="6">
    <source>
        <dbReference type="EnsemblPlants" id="Pp3c3_34900V3.3"/>
    </source>
</evidence>
<keyword evidence="1" id="KW-0805">Transcription regulation</keyword>
<dbReference type="InterPro" id="IPR025756">
    <property type="entry name" value="Myb_CC_LHEQLE"/>
</dbReference>
<dbReference type="FunCoup" id="A0A7I4FN12">
    <property type="interactions" value="243"/>
</dbReference>
<feature type="compositionally biased region" description="Polar residues" evidence="4">
    <location>
        <begin position="397"/>
        <end position="414"/>
    </location>
</feature>
<dbReference type="Pfam" id="PF14379">
    <property type="entry name" value="Myb_CC_LHEQLE"/>
    <property type="match status" value="1"/>
</dbReference>
<sequence>MVCECLEQGLLDSSDGAGVPLLEGSEAAAEAGAVVAMNELEPVPASDVYGAGAEWLQWTQFVPQDESLAKCWTEIIDVEQDDGPTLLQTTRTAPVSAPPPVVEKRSSTYTGAVSAACPGSPSLSSGAAPSVSAPGKTRLRWTPELHEKFITAVAHLGGADRATPKAVMGLMGVQGITIYHVKSHLQKYRLARYMPEITEEQKAERRRTESLLTPLEISSSYQITQALQMQMEVQKKLHEQLEVQRELQLRIEAQGQSLQKMIEAQAKVGGMLLDKIPDSTAVALAPTPVSIGPAASPLPDTGPEALPEGSCPETPNPTTSDVLCTNEINKREPIEATTIDNMPIDEPLIKRARIDEGCLQASQSAHPKPKVSTTIYSSSQAVQGQRPSHLMDEKSLSDGQITKGTPQRLPQQSHAPCVTQHPGPVARTPVQA</sequence>
<dbReference type="AlphaFoldDB" id="A0A7I4FN12"/>
<feature type="region of interest" description="Disordered" evidence="4">
    <location>
        <begin position="293"/>
        <end position="321"/>
    </location>
</feature>
<keyword evidence="7" id="KW-1185">Reference proteome</keyword>
<evidence type="ECO:0000259" key="5">
    <source>
        <dbReference type="PROSITE" id="PS51294"/>
    </source>
</evidence>
<accession>A0A7I4FN12</accession>
<evidence type="ECO:0000256" key="4">
    <source>
        <dbReference type="SAM" id="MobiDB-lite"/>
    </source>
</evidence>
<dbReference type="InterPro" id="IPR001005">
    <property type="entry name" value="SANT/Myb"/>
</dbReference>
<protein>
    <recommendedName>
        <fullName evidence="5">HTH myb-type domain-containing protein</fullName>
    </recommendedName>
</protein>
<dbReference type="InterPro" id="IPR009057">
    <property type="entry name" value="Homeodomain-like_sf"/>
</dbReference>
<dbReference type="InParanoid" id="A0A7I4FN12"/>
<dbReference type="InterPro" id="IPR006447">
    <property type="entry name" value="Myb_dom_plants"/>
</dbReference>
<organism evidence="6 7">
    <name type="scientific">Physcomitrium patens</name>
    <name type="common">Spreading-leaved earth moss</name>
    <name type="synonym">Physcomitrella patens</name>
    <dbReference type="NCBI Taxonomy" id="3218"/>
    <lineage>
        <taxon>Eukaryota</taxon>
        <taxon>Viridiplantae</taxon>
        <taxon>Streptophyta</taxon>
        <taxon>Embryophyta</taxon>
        <taxon>Bryophyta</taxon>
        <taxon>Bryophytina</taxon>
        <taxon>Bryopsida</taxon>
        <taxon>Funariidae</taxon>
        <taxon>Funariales</taxon>
        <taxon>Funariaceae</taxon>
        <taxon>Physcomitrium</taxon>
    </lineage>
</organism>
<feature type="domain" description="HTH myb-type" evidence="5">
    <location>
        <begin position="133"/>
        <end position="193"/>
    </location>
</feature>
<evidence type="ECO:0000256" key="1">
    <source>
        <dbReference type="ARBA" id="ARBA00023015"/>
    </source>
</evidence>
<dbReference type="EMBL" id="ABEU02000003">
    <property type="status" value="NOT_ANNOTATED_CDS"/>
    <property type="molecule type" value="Genomic_DNA"/>
</dbReference>
<dbReference type="GO" id="GO:0003677">
    <property type="term" value="F:DNA binding"/>
    <property type="evidence" value="ECO:0007669"/>
    <property type="project" value="InterPro"/>
</dbReference>
<dbReference type="InterPro" id="IPR017930">
    <property type="entry name" value="Myb_dom"/>
</dbReference>
<evidence type="ECO:0000256" key="3">
    <source>
        <dbReference type="ARBA" id="ARBA00023242"/>
    </source>
</evidence>
<evidence type="ECO:0000313" key="7">
    <source>
        <dbReference type="Proteomes" id="UP000006727"/>
    </source>
</evidence>